<dbReference type="AlphaFoldDB" id="A0A6A6APP3"/>
<evidence type="ECO:0000313" key="1">
    <source>
        <dbReference type="EMBL" id="KAF2133889.1"/>
    </source>
</evidence>
<dbReference type="Proteomes" id="UP000799771">
    <property type="component" value="Unassembled WGS sequence"/>
</dbReference>
<evidence type="ECO:0000313" key="2">
    <source>
        <dbReference type="Proteomes" id="UP000799771"/>
    </source>
</evidence>
<reference evidence="1" key="1">
    <citation type="journal article" date="2020" name="Stud. Mycol.">
        <title>101 Dothideomycetes genomes: a test case for predicting lifestyles and emergence of pathogens.</title>
        <authorList>
            <person name="Haridas S."/>
            <person name="Albert R."/>
            <person name="Binder M."/>
            <person name="Bloem J."/>
            <person name="Labutti K."/>
            <person name="Salamov A."/>
            <person name="Andreopoulos B."/>
            <person name="Baker S."/>
            <person name="Barry K."/>
            <person name="Bills G."/>
            <person name="Bluhm B."/>
            <person name="Cannon C."/>
            <person name="Castanera R."/>
            <person name="Culley D."/>
            <person name="Daum C."/>
            <person name="Ezra D."/>
            <person name="Gonzalez J."/>
            <person name="Henrissat B."/>
            <person name="Kuo A."/>
            <person name="Liang C."/>
            <person name="Lipzen A."/>
            <person name="Lutzoni F."/>
            <person name="Magnuson J."/>
            <person name="Mondo S."/>
            <person name="Nolan M."/>
            <person name="Ohm R."/>
            <person name="Pangilinan J."/>
            <person name="Park H.-J."/>
            <person name="Ramirez L."/>
            <person name="Alfaro M."/>
            <person name="Sun H."/>
            <person name="Tritt A."/>
            <person name="Yoshinaga Y."/>
            <person name="Zwiers L.-H."/>
            <person name="Turgeon B."/>
            <person name="Goodwin S."/>
            <person name="Spatafora J."/>
            <person name="Crous P."/>
            <person name="Grigoriev I."/>
        </authorList>
    </citation>
    <scope>NUCLEOTIDE SEQUENCE</scope>
    <source>
        <strain evidence="1">CBS 119687</strain>
    </source>
</reference>
<keyword evidence="2" id="KW-1185">Reference proteome</keyword>
<dbReference type="OrthoDB" id="3745836at2759"/>
<gene>
    <name evidence="1" type="ORF">P153DRAFT_362931</name>
</gene>
<protein>
    <recommendedName>
        <fullName evidence="3">N-acetyltransferase domain-containing protein</fullName>
    </recommendedName>
</protein>
<dbReference type="GeneID" id="54407686"/>
<sequence length="228" mass="25711">MTTSRLSTPTLFTPSELQSNPSLAKQIVELVNKAFTRSHAIDPGEWILPSTRFANIESLHEMLSPESVMAVIFESSDSGDKNEESEVIRNRKIVVCAAAVSWKGGWMKEGAGVEEGWEIKTVCVDGDVKYLRQGLALQLLASLENHLIEQMRRQPLDWTPAEKAIKTKESTGVLTLWVMSVESMTGPYWRKRGYQEIRRKVYGKGVWGCLTSFEMVVLRKYVPFDLVA</sequence>
<proteinExistence type="predicted"/>
<dbReference type="EMBL" id="ML977498">
    <property type="protein sequence ID" value="KAF2133889.1"/>
    <property type="molecule type" value="Genomic_DNA"/>
</dbReference>
<organism evidence="1 2">
    <name type="scientific">Dothidotthia symphoricarpi CBS 119687</name>
    <dbReference type="NCBI Taxonomy" id="1392245"/>
    <lineage>
        <taxon>Eukaryota</taxon>
        <taxon>Fungi</taxon>
        <taxon>Dikarya</taxon>
        <taxon>Ascomycota</taxon>
        <taxon>Pezizomycotina</taxon>
        <taxon>Dothideomycetes</taxon>
        <taxon>Pleosporomycetidae</taxon>
        <taxon>Pleosporales</taxon>
        <taxon>Dothidotthiaceae</taxon>
        <taxon>Dothidotthia</taxon>
    </lineage>
</organism>
<accession>A0A6A6APP3</accession>
<evidence type="ECO:0008006" key="3">
    <source>
        <dbReference type="Google" id="ProtNLM"/>
    </source>
</evidence>
<dbReference type="RefSeq" id="XP_033528276.1">
    <property type="nucleotide sequence ID" value="XM_033667254.1"/>
</dbReference>
<name>A0A6A6APP3_9PLEO</name>
<dbReference type="Gene3D" id="3.40.630.30">
    <property type="match status" value="1"/>
</dbReference>